<dbReference type="PANTHER" id="PTHR30528:SF0">
    <property type="entry name" value="CYTOPLASMIC PROTEIN"/>
    <property type="match status" value="1"/>
</dbReference>
<sequence length="406" mass="45857">MTHFTNRQARQFLLLWHGLLGQHRFAGKEGALEFVRQAGCIQFDPVDACGKNAELTLQSRVKGFTKAMLGELLYADRALVDYPDKNLAILPVEDWPYFARYRRTARENGAQFEGLGALEAQALDYIRANGPVSAEELPIAGKIHWHSSIHWSGNWSGESNAARSVLEQLYSTGELIIHHKKGARKFYDLAANHLPAALLSAPDPLLEEDEHLKWRVLRRIGAVGLLWNRPSDAWLNIWGLKAAQREEAFAQLVEEGKICQARVDGVRTPLYFRAEALPLAHAVCAGVSPRPRCEVIAALDCLLWDRKWIRELFGFAYQWEIYVPANQRKFGYYVLPLLWGERFVGRVEAVADAKARTLRVKNLWLEDGVRCTKTLQAAIDGCLKRLAKFNLCDQVAGEVESFSPSH</sequence>
<evidence type="ECO:0000313" key="2">
    <source>
        <dbReference type="Proteomes" id="UP000824140"/>
    </source>
</evidence>
<evidence type="ECO:0000313" key="1">
    <source>
        <dbReference type="EMBL" id="HIS93473.1"/>
    </source>
</evidence>
<dbReference type="EMBL" id="DVJN01000205">
    <property type="protein sequence ID" value="HIS93473.1"/>
    <property type="molecule type" value="Genomic_DNA"/>
</dbReference>
<name>A0A9D1G2B2_9FIRM</name>
<dbReference type="InterPro" id="IPR009351">
    <property type="entry name" value="AlkZ-like"/>
</dbReference>
<organism evidence="1 2">
    <name type="scientific">Candidatus Alectryocaccomicrobium excrementavium</name>
    <dbReference type="NCBI Taxonomy" id="2840668"/>
    <lineage>
        <taxon>Bacteria</taxon>
        <taxon>Bacillati</taxon>
        <taxon>Bacillota</taxon>
        <taxon>Clostridia</taxon>
        <taxon>Candidatus Alectryocaccomicrobium</taxon>
    </lineage>
</organism>
<dbReference type="PANTHER" id="PTHR30528">
    <property type="entry name" value="CYTOPLASMIC PROTEIN"/>
    <property type="match status" value="1"/>
</dbReference>
<accession>A0A9D1G2B2</accession>
<dbReference type="AlphaFoldDB" id="A0A9D1G2B2"/>
<protein>
    <submittedName>
        <fullName evidence="1">YcaQ family DNA glycosylase</fullName>
    </submittedName>
</protein>
<dbReference type="Pfam" id="PF06224">
    <property type="entry name" value="AlkZ-like"/>
    <property type="match status" value="1"/>
</dbReference>
<reference evidence="1" key="1">
    <citation type="submission" date="2020-10" db="EMBL/GenBank/DDBJ databases">
        <authorList>
            <person name="Gilroy R."/>
        </authorList>
    </citation>
    <scope>NUCLEOTIDE SEQUENCE</scope>
    <source>
        <strain evidence="1">13766</strain>
    </source>
</reference>
<reference evidence="1" key="2">
    <citation type="journal article" date="2021" name="PeerJ">
        <title>Extensive microbial diversity within the chicken gut microbiome revealed by metagenomics and culture.</title>
        <authorList>
            <person name="Gilroy R."/>
            <person name="Ravi A."/>
            <person name="Getino M."/>
            <person name="Pursley I."/>
            <person name="Horton D.L."/>
            <person name="Alikhan N.F."/>
            <person name="Baker D."/>
            <person name="Gharbi K."/>
            <person name="Hall N."/>
            <person name="Watson M."/>
            <person name="Adriaenssens E.M."/>
            <person name="Foster-Nyarko E."/>
            <person name="Jarju S."/>
            <person name="Secka A."/>
            <person name="Antonio M."/>
            <person name="Oren A."/>
            <person name="Chaudhuri R.R."/>
            <person name="La Ragione R."/>
            <person name="Hildebrand F."/>
            <person name="Pallen M.J."/>
        </authorList>
    </citation>
    <scope>NUCLEOTIDE SEQUENCE</scope>
    <source>
        <strain evidence="1">13766</strain>
    </source>
</reference>
<gene>
    <name evidence="1" type="ORF">IAA84_10690</name>
</gene>
<proteinExistence type="predicted"/>
<dbReference type="Proteomes" id="UP000824140">
    <property type="component" value="Unassembled WGS sequence"/>
</dbReference>
<comment type="caution">
    <text evidence="1">The sequence shown here is derived from an EMBL/GenBank/DDBJ whole genome shotgun (WGS) entry which is preliminary data.</text>
</comment>